<gene>
    <name evidence="2" type="ORF">C1645_678301</name>
</gene>
<feature type="domain" description="Methyltransferase" evidence="1">
    <location>
        <begin position="3"/>
        <end position="79"/>
    </location>
</feature>
<name>A0A397TMK9_9GLOM</name>
<sequence>LSEEYPLAKLTGVGASPKFSKYIPRNNLQFIQSDILKGLPFENNSFDFVHMRFFRMSFIEDEWEEKVIKEILRVCKPSGWVELLDLE</sequence>
<proteinExistence type="predicted"/>
<evidence type="ECO:0000259" key="1">
    <source>
        <dbReference type="Pfam" id="PF13649"/>
    </source>
</evidence>
<dbReference type="InterPro" id="IPR029063">
    <property type="entry name" value="SAM-dependent_MTases_sf"/>
</dbReference>
<dbReference type="Proteomes" id="UP000265703">
    <property type="component" value="Unassembled WGS sequence"/>
</dbReference>
<organism evidence="2 3">
    <name type="scientific">Glomus cerebriforme</name>
    <dbReference type="NCBI Taxonomy" id="658196"/>
    <lineage>
        <taxon>Eukaryota</taxon>
        <taxon>Fungi</taxon>
        <taxon>Fungi incertae sedis</taxon>
        <taxon>Mucoromycota</taxon>
        <taxon>Glomeromycotina</taxon>
        <taxon>Glomeromycetes</taxon>
        <taxon>Glomerales</taxon>
        <taxon>Glomeraceae</taxon>
        <taxon>Glomus</taxon>
    </lineage>
</organism>
<dbReference type="STRING" id="658196.A0A397TMK9"/>
<keyword evidence="3" id="KW-1185">Reference proteome</keyword>
<evidence type="ECO:0000313" key="2">
    <source>
        <dbReference type="EMBL" id="RIA99450.1"/>
    </source>
</evidence>
<dbReference type="Gene3D" id="3.40.50.150">
    <property type="entry name" value="Vaccinia Virus protein VP39"/>
    <property type="match status" value="1"/>
</dbReference>
<accession>A0A397TMK9</accession>
<dbReference type="AlphaFoldDB" id="A0A397TMK9"/>
<reference evidence="2 3" key="1">
    <citation type="submission" date="2018-06" db="EMBL/GenBank/DDBJ databases">
        <title>Comparative genomics reveals the genomic features of Rhizophagus irregularis, R. cerebriforme, R. diaphanum and Gigaspora rosea, and their symbiotic lifestyle signature.</title>
        <authorList>
            <person name="Morin E."/>
            <person name="San Clemente H."/>
            <person name="Chen E.C.H."/>
            <person name="De La Providencia I."/>
            <person name="Hainaut M."/>
            <person name="Kuo A."/>
            <person name="Kohler A."/>
            <person name="Murat C."/>
            <person name="Tang N."/>
            <person name="Roy S."/>
            <person name="Loubradou J."/>
            <person name="Henrissat B."/>
            <person name="Grigoriev I.V."/>
            <person name="Corradi N."/>
            <person name="Roux C."/>
            <person name="Martin F.M."/>
        </authorList>
    </citation>
    <scope>NUCLEOTIDE SEQUENCE [LARGE SCALE GENOMIC DNA]</scope>
    <source>
        <strain evidence="2 3">DAOM 227022</strain>
    </source>
</reference>
<dbReference type="EMBL" id="QKYT01000004">
    <property type="protein sequence ID" value="RIA99450.1"/>
    <property type="molecule type" value="Genomic_DNA"/>
</dbReference>
<protein>
    <recommendedName>
        <fullName evidence="1">Methyltransferase domain-containing protein</fullName>
    </recommendedName>
</protein>
<dbReference type="SUPFAM" id="SSF53335">
    <property type="entry name" value="S-adenosyl-L-methionine-dependent methyltransferases"/>
    <property type="match status" value="1"/>
</dbReference>
<dbReference type="OrthoDB" id="2013972at2759"/>
<evidence type="ECO:0000313" key="3">
    <source>
        <dbReference type="Proteomes" id="UP000265703"/>
    </source>
</evidence>
<feature type="non-terminal residue" evidence="2">
    <location>
        <position position="1"/>
    </location>
</feature>
<feature type="non-terminal residue" evidence="2">
    <location>
        <position position="87"/>
    </location>
</feature>
<comment type="caution">
    <text evidence="2">The sequence shown here is derived from an EMBL/GenBank/DDBJ whole genome shotgun (WGS) entry which is preliminary data.</text>
</comment>
<dbReference type="CDD" id="cd02440">
    <property type="entry name" value="AdoMet_MTases"/>
    <property type="match status" value="1"/>
</dbReference>
<dbReference type="Pfam" id="PF13649">
    <property type="entry name" value="Methyltransf_25"/>
    <property type="match status" value="1"/>
</dbReference>
<dbReference type="InterPro" id="IPR041698">
    <property type="entry name" value="Methyltransf_25"/>
</dbReference>